<gene>
    <name evidence="4" type="ORF">ACF1HC_20035</name>
</gene>
<dbReference type="CDD" id="cd00081">
    <property type="entry name" value="Hint"/>
    <property type="match status" value="1"/>
</dbReference>
<dbReference type="InterPro" id="IPR003587">
    <property type="entry name" value="Hint_dom_N"/>
</dbReference>
<keyword evidence="5" id="KW-1185">Reference proteome</keyword>
<comment type="caution">
    <text evidence="4">The sequence shown here is derived from an EMBL/GenBank/DDBJ whole genome shotgun (WGS) entry which is preliminary data.</text>
</comment>
<dbReference type="InterPro" id="IPR030934">
    <property type="entry name" value="Intein_C"/>
</dbReference>
<dbReference type="NCBIfam" id="TIGR01443">
    <property type="entry name" value="intein_Cterm"/>
    <property type="match status" value="1"/>
</dbReference>
<feature type="compositionally biased region" description="Low complexity" evidence="2">
    <location>
        <begin position="95"/>
        <end position="115"/>
    </location>
</feature>
<dbReference type="EMBL" id="JBICBM010000009">
    <property type="protein sequence ID" value="MFF9883869.1"/>
    <property type="molecule type" value="Genomic_DNA"/>
</dbReference>
<proteinExistence type="predicted"/>
<feature type="domain" description="Hint" evidence="3">
    <location>
        <begin position="2038"/>
        <end position="2139"/>
    </location>
</feature>
<dbReference type="Pfam" id="PF05593">
    <property type="entry name" value="RHS_repeat"/>
    <property type="match status" value="2"/>
</dbReference>
<dbReference type="NCBIfam" id="TIGR03696">
    <property type="entry name" value="Rhs_assc_core"/>
    <property type="match status" value="1"/>
</dbReference>
<evidence type="ECO:0000256" key="1">
    <source>
        <dbReference type="ARBA" id="ARBA00022737"/>
    </source>
</evidence>
<evidence type="ECO:0000259" key="3">
    <source>
        <dbReference type="SMART" id="SM00306"/>
    </source>
</evidence>
<dbReference type="PANTHER" id="PTHR32305">
    <property type="match status" value="1"/>
</dbReference>
<name>A0ABW6Z083_9ACTN</name>
<dbReference type="PROSITE" id="PS50818">
    <property type="entry name" value="INTEIN_C_TER"/>
    <property type="match status" value="1"/>
</dbReference>
<evidence type="ECO:0000256" key="2">
    <source>
        <dbReference type="SAM" id="MobiDB-lite"/>
    </source>
</evidence>
<dbReference type="RefSeq" id="WP_392078480.1">
    <property type="nucleotide sequence ID" value="NZ_JBFACJ010000025.1"/>
</dbReference>
<dbReference type="SUPFAM" id="SSF51294">
    <property type="entry name" value="Hedgehog/intein (Hint) domain"/>
    <property type="match status" value="1"/>
</dbReference>
<dbReference type="Pfam" id="PF07591">
    <property type="entry name" value="PT-HINT"/>
    <property type="match status" value="1"/>
</dbReference>
<protein>
    <submittedName>
        <fullName evidence="4">Polymorphic toxin-type HINT domain-containing protein</fullName>
    </submittedName>
</protein>
<feature type="compositionally biased region" description="Basic and acidic residues" evidence="2">
    <location>
        <begin position="46"/>
        <end position="65"/>
    </location>
</feature>
<organism evidence="4 5">
    <name type="scientific">Streptomyces eurythermus</name>
    <dbReference type="NCBI Taxonomy" id="42237"/>
    <lineage>
        <taxon>Bacteria</taxon>
        <taxon>Bacillati</taxon>
        <taxon>Actinomycetota</taxon>
        <taxon>Actinomycetes</taxon>
        <taxon>Kitasatosporales</taxon>
        <taxon>Streptomycetaceae</taxon>
        <taxon>Streptomyces</taxon>
    </lineage>
</organism>
<dbReference type="InterPro" id="IPR036844">
    <property type="entry name" value="Hint_dom_sf"/>
</dbReference>
<reference evidence="4 5" key="1">
    <citation type="submission" date="2024-10" db="EMBL/GenBank/DDBJ databases">
        <title>The Natural Products Discovery Center: Release of the First 8490 Sequenced Strains for Exploring Actinobacteria Biosynthetic Diversity.</title>
        <authorList>
            <person name="Kalkreuter E."/>
            <person name="Kautsar S.A."/>
            <person name="Yang D."/>
            <person name="Bader C.D."/>
            <person name="Teijaro C.N."/>
            <person name="Fluegel L."/>
            <person name="Davis C.M."/>
            <person name="Simpson J.R."/>
            <person name="Lauterbach L."/>
            <person name="Steele A.D."/>
            <person name="Gui C."/>
            <person name="Meng S."/>
            <person name="Li G."/>
            <person name="Viehrig K."/>
            <person name="Ye F."/>
            <person name="Su P."/>
            <person name="Kiefer A.F."/>
            <person name="Nichols A."/>
            <person name="Cepeda A.J."/>
            <person name="Yan W."/>
            <person name="Fan B."/>
            <person name="Jiang Y."/>
            <person name="Adhikari A."/>
            <person name="Zheng C.-J."/>
            <person name="Schuster L."/>
            <person name="Cowan T.M."/>
            <person name="Smanski M.J."/>
            <person name="Chevrette M.G."/>
            <person name="De Carvalho L.P.S."/>
            <person name="Shen B."/>
        </authorList>
    </citation>
    <scope>NUCLEOTIDE SEQUENCE [LARGE SCALE GENOMIC DNA]</scope>
    <source>
        <strain evidence="4 5">NPDC013366</strain>
    </source>
</reference>
<sequence length="2278" mass="243528">MVSLPVAGAVMATLLGATPPKDTSRPHSELAAPEYGKSAPFKAKFKRIDDPTIKAAQKTRDRATDAPKWPTSGSVTLDVPTAKSEPGKAGKLPVALGAPAKPKSAAGRKSAAPAAEQAKVTVLDRERAQQLGLDGVLLTVQRTDGKTDPASLSLTVDYSRFAGAYGGNWSGRLRAVQLPACALTTPGKAACRTTKVLATDNNAQQDTLTAQVTTTRAKNAAGTMTVLALSAGAGSDQGSYEATPLSASATWAGGGSNGDFTWNYPLGTVPAPAGSAPSLSIGYSAQSVDGRTSTTSAQPSWVGEGFDLPGSYIERSYGSCEDDGQDEKYDQCWKEDNASVVLNGKSSPLIKDAKGWHLKSDDGEKVTLGTGAVNGDDNGEYWTVTATNGTQYVFGKNRLPGWTSGNPETESVWTVPVFGDDSGEPGYSDGSTFADRAKTQAWRWNLDYVVDPHGNVTSYWYDKETNYYAKNGTTDNGSAYTRGGYLERIDYGQRTDTIFSTTQPAAARVKFTVAERCIPVSGGETCANLTDTNKAAWPDVPFDQICASGKPCTDQPAPSFFTRKRLTDVTTQVYKGTGTGADTDYRDVNNWHLEHSFPDPGDGSAPGLWLKSIQHTGKSGTPITMPAVKFTGIQLHNRVDKTGDDVPPYIKWRVRSIISETGSVLTANYSDPECIADTNIPTALDKNTKRCYPVKWIPPSNPTPGTDPQPRTDFFHKYVVTQVTESDPTGGAPLKQTDYTYSGGGAWAYDDQSPITQAKYRTWGIWRGYNKVTTTIGEATGTRSKTTALYYRGMDGDKQADGTTRSESITDSKGVAKTDSEQYAGQVREQITYNGASGAEVTATVTTPWSKKTSTDTHSYGTVNGYIVRTGSEVKRTRLNSGSELTSTTTTTYDEATGQPLTVETDAAGTKDCTRTEYATNTATWMLSYPKRVEKVSTGCAVTPNRTNDPDTTDVISDVRHSYDGQAYGTAPTKGDLTRVERATGYAADGTPRYQTVGTAAFDALGRATDTWDTTGTKTKHAEFTPAGAGPLTKTVESNALGHTVTTEIAPDWGVNTASIDPNGNRTEMAYDAMGRLTDVWLADRDRSAGHAASQKFEYKVQATAASWVATKSLNNDGSTYLTQYAIYDALLRPRQTQTPAATGTGRVITETKYDTRGLEAETSADFIDTTAPTGVLANPTTAAPAGTVTTYDGAGRPTVEKILVKGQEFSRTTHTYDGNATTVEPPVGASAVREEVDARGRLVEKREYDGNTATATFTTLNYTYDHADRLKTVKDDDGNTWSYGYDLLGRQTSAKDPDSGSSSIKYNDLDQVIEATDARGKTLGYTYDLIGRQTARVDGAVPVVNGVPTPADGKYLARWTYDTIAKGRPTSSVRYVGGKTGDVYATTNASYDKVYRPLKEQYTVSTKEGALAGTGTYTITNVYNLDGTLQKRTIPAMGGLAAETLTYGYTSTRLPDTLQGLTGLVQNTDYLPAGEQIRTTLGVSSSADWTEVNYSYEDGTKRLARQTVKSETHTGTDADIYYRYDKAGNPLEIDDRSTIPGDKQCFSYDGHRRLKAAWTVTTDCATTPSTSSVGGRAPYWQSFTYDTAGNRKTAIDHLADGGPATTTYTYKTTDQPRPHALAGTVTELAGGTKTADTYTYDESGNTATRNLNGTTQSLEWDVEGSLSKVTEANNATTSFLNDADGNRLIRRDTTGTTLYLGETELRLDKASGKVEATRYYSHAGKTVAMRTPSALTWMCTDQNGTASLQVNAAGQALTRRHSQPFGEQRGTKPAAWQGEKGFVGGTEDPTGFTHLGARDYDTATGRFISVDPVGDLTDPQQINGYAYSNNNPVTFADPDGKFWFSLIKLVKAVIKIVTAYINRASGSSGGSGAGGGMTTMGSGNYGGSDYLSGNSSNGGGGLGGGSACGSGYPAMRPECMSNEPVDPRAQGSFKDFFLGGAVSVAEGVFGTADVAYMAVVPWCQWTDRGCTPNQDDLAKLVEENGLKKDNKAYDAGDSLVDLVSAFSVVGAIKKFSKDVLKGAASAGKGSKKGGSGCKCFLAGTDVLMADGTTKNIEDIALGDKVLATDPETGEQGSREVTSLIRTEADKHFNTLSIATEDGIDELTATHEHPFWAPSEKRWIPAGELAAGMTLLTDDGETVIVTGNKPFTKHARTYNLTVDDLHTYYVLAGATPVLVHNSGGCGWATRQETAGDVAQKYKPGQSTRDPASQWYHEELSDQELLDSINKAAEGDGIAVSRGGTILGGHHRWDELQRRIQDGRIDPDTPIRIDVLGED</sequence>
<dbReference type="PANTHER" id="PTHR32305:SF17">
    <property type="entry name" value="TRNA NUCLEASE WAPA"/>
    <property type="match status" value="1"/>
</dbReference>
<dbReference type="InterPro" id="IPR050708">
    <property type="entry name" value="T6SS_VgrG/RHS"/>
</dbReference>
<dbReference type="Proteomes" id="UP001603418">
    <property type="component" value="Unassembled WGS sequence"/>
</dbReference>
<dbReference type="NCBIfam" id="TIGR01643">
    <property type="entry name" value="YD_repeat_2x"/>
    <property type="match status" value="2"/>
</dbReference>
<keyword evidence="1" id="KW-0677">Repeat</keyword>
<dbReference type="InterPro" id="IPR006530">
    <property type="entry name" value="YD"/>
</dbReference>
<dbReference type="Gene3D" id="2.170.16.10">
    <property type="entry name" value="Hedgehog/Intein (Hint) domain"/>
    <property type="match status" value="1"/>
</dbReference>
<dbReference type="InterPro" id="IPR006141">
    <property type="entry name" value="Intein_N"/>
</dbReference>
<dbReference type="Gene3D" id="2.180.10.10">
    <property type="entry name" value="RHS repeat-associated core"/>
    <property type="match status" value="1"/>
</dbReference>
<dbReference type="InterPro" id="IPR022385">
    <property type="entry name" value="Rhs_assc_core"/>
</dbReference>
<accession>A0ABW6Z083</accession>
<dbReference type="InterPro" id="IPR031325">
    <property type="entry name" value="RHS_repeat"/>
</dbReference>
<dbReference type="InterPro" id="IPR056823">
    <property type="entry name" value="TEN-like_YD-shell"/>
</dbReference>
<dbReference type="Pfam" id="PF25023">
    <property type="entry name" value="TEN_YD-shell"/>
    <property type="match status" value="1"/>
</dbReference>
<evidence type="ECO:0000313" key="4">
    <source>
        <dbReference type="EMBL" id="MFF9883869.1"/>
    </source>
</evidence>
<feature type="region of interest" description="Disordered" evidence="2">
    <location>
        <begin position="16"/>
        <end position="115"/>
    </location>
</feature>
<dbReference type="SMART" id="SM00306">
    <property type="entry name" value="HintN"/>
    <property type="match status" value="1"/>
</dbReference>
<dbReference type="PROSITE" id="PS50817">
    <property type="entry name" value="INTEIN_N_TER"/>
    <property type="match status" value="1"/>
</dbReference>
<evidence type="ECO:0000313" key="5">
    <source>
        <dbReference type="Proteomes" id="UP001603418"/>
    </source>
</evidence>